<dbReference type="PANTHER" id="PTHR10997">
    <property type="entry name" value="IMPORTIN-7, 8, 11"/>
    <property type="match status" value="1"/>
</dbReference>
<dbReference type="InterPro" id="IPR011989">
    <property type="entry name" value="ARM-like"/>
</dbReference>
<gene>
    <name evidence="6" type="ORF">MYAM1_000373</name>
</gene>
<evidence type="ECO:0000256" key="1">
    <source>
        <dbReference type="ARBA" id="ARBA00004123"/>
    </source>
</evidence>
<dbReference type="SUPFAM" id="SSF48371">
    <property type="entry name" value="ARM repeat"/>
    <property type="match status" value="1"/>
</dbReference>
<feature type="domain" description="Importin N-terminal" evidence="5">
    <location>
        <begin position="31"/>
        <end position="115"/>
    </location>
</feature>
<evidence type="ECO:0000256" key="2">
    <source>
        <dbReference type="ARBA" id="ARBA00007991"/>
    </source>
</evidence>
<name>A0AAJ5YNP0_9BASI</name>
<keyword evidence="7" id="KW-1185">Reference proteome</keyword>
<evidence type="ECO:0000256" key="3">
    <source>
        <dbReference type="ARBA" id="ARBA00022448"/>
    </source>
</evidence>
<proteinExistence type="inferred from homology"/>
<evidence type="ECO:0000259" key="5">
    <source>
        <dbReference type="PROSITE" id="PS50166"/>
    </source>
</evidence>
<evidence type="ECO:0000256" key="4">
    <source>
        <dbReference type="ARBA" id="ARBA00023242"/>
    </source>
</evidence>
<evidence type="ECO:0000313" key="7">
    <source>
        <dbReference type="Proteomes" id="UP001219567"/>
    </source>
</evidence>
<dbReference type="EMBL" id="CP119943">
    <property type="protein sequence ID" value="WFC97654.1"/>
    <property type="molecule type" value="Genomic_DNA"/>
</dbReference>
<evidence type="ECO:0000313" key="6">
    <source>
        <dbReference type="EMBL" id="WFC97654.1"/>
    </source>
</evidence>
<keyword evidence="4" id="KW-0539">Nucleus</keyword>
<sequence>MSTERTFQLDALCQTLVLAASTSDASVLQQANQQLETWETQEQYWEALIHISFETQTPVGLDNETWVNVRRLAVIRFKNDALKYWRPRILRTGTVKISDPVKDRIRSRLMQVLYETDRAVGVQAAVAIARIARLDYPSEWPNLIPVLREAIQTACASIHQAIAANEPLESTASNTLLLLRACDVLRQCLKEFATVRVLGGKMRMTELARSLIPDLQVGFLQLFADTFDTCGLPVTNWSSLPGIQERIRACHLLFKVLTRLVLADTGLISVQVHHSHGKGENLAYQFFTCTPRHLERIISVRDEVLNLSKQNSQDPSLILLLTKFMVGHAKFHRSLIDKMHNKVASWPGWPEVAWWYWTNLRHAAHSGTASALLKPEGGSDDTYASPSPYRWLVLSLNIVRMTLMAWRRDRPHNSPFTGLQGAQFELDAVDALLSTYLRLTNDDLIRWQSNPEEFAMEETQANADLDIRPAAESLLMCLSQWCVRSVQAGVTPEMIPNVAETIFQRFQASNTLDRKKLDDVLARDAIYTATGLCRDQLDPNLTEDDDQIGGIELGPHNIHRMGEAIGQRLVPEAVLGAPDVDASWVVIRRRVAWLLWEWSEHVQERTRPEVYGALVQLLVYEAGRTDAAVQLAAARSLTALADTLEFDAEAFSPYLGDALAGLVCLIADGELMEIGSIRTVATTLAVLLDRMGPRSVPFASRLIQLVPTLWSHEDPEARAKPSILEFLGKLVMATSPSLRNADDTQLEQLQSTVAHIVSESLSPSMAPLLGYDALLLYVHTLQSAHHISPKLFSLAHQVIPLVSQPDYSPLICRLWEELCLFHPIETLKQLAPNMYGALAGLLADRECPVIVSPLKSIECHLQTLASQNDPDGLQYFVEVLHSTSLFARLVIILLRDEESTVIMTRFVSVLSRMACTLQAPYFHQLVRASAPVVSQALPSHKQVQAVIQNGEAGGLWTILLPAMLRRVDNMASMRKVKIAALGMAAILRGAQSDQDIEVFRALPQMIGMWTDALGQLVEDAKGYSPLYEREPTPDQGLEFGPTGEEIDVDLLPTFGELEDTNPSADRWRKLSESDAALHQPLRPFILASLTEVLAVHPDNTQCGAALREALASMDPLVLDVFKKDLEQPPAS</sequence>
<organism evidence="6 7">
    <name type="scientific">Malassezia yamatoensis</name>
    <dbReference type="NCBI Taxonomy" id="253288"/>
    <lineage>
        <taxon>Eukaryota</taxon>
        <taxon>Fungi</taxon>
        <taxon>Dikarya</taxon>
        <taxon>Basidiomycota</taxon>
        <taxon>Ustilaginomycotina</taxon>
        <taxon>Malasseziomycetes</taxon>
        <taxon>Malasseziales</taxon>
        <taxon>Malasseziaceae</taxon>
        <taxon>Malassezia</taxon>
    </lineage>
</organism>
<dbReference type="GO" id="GO:0031267">
    <property type="term" value="F:small GTPase binding"/>
    <property type="evidence" value="ECO:0007669"/>
    <property type="project" value="InterPro"/>
</dbReference>
<dbReference type="InterPro" id="IPR016024">
    <property type="entry name" value="ARM-type_fold"/>
</dbReference>
<accession>A0AAJ5YNP0</accession>
<dbReference type="GO" id="GO:0006606">
    <property type="term" value="P:protein import into nucleus"/>
    <property type="evidence" value="ECO:0007669"/>
    <property type="project" value="TreeGrafter"/>
</dbReference>
<reference evidence="6 7" key="1">
    <citation type="submission" date="2023-03" db="EMBL/GenBank/DDBJ databases">
        <title>Mating type loci evolution in Malassezia.</title>
        <authorList>
            <person name="Coelho M.A."/>
        </authorList>
    </citation>
    <scope>NUCLEOTIDE SEQUENCE [LARGE SCALE GENOMIC DNA]</scope>
    <source>
        <strain evidence="6 7">CBS 9725</strain>
    </source>
</reference>
<protein>
    <recommendedName>
        <fullName evidence="5">Importin N-terminal domain-containing protein</fullName>
    </recommendedName>
</protein>
<comment type="subcellular location">
    <subcellularLocation>
        <location evidence="1">Nucleus</location>
    </subcellularLocation>
</comment>
<keyword evidence="3" id="KW-0813">Transport</keyword>
<dbReference type="GO" id="GO:0005635">
    <property type="term" value="C:nuclear envelope"/>
    <property type="evidence" value="ECO:0007669"/>
    <property type="project" value="TreeGrafter"/>
</dbReference>
<dbReference type="PANTHER" id="PTHR10997:SF7">
    <property type="entry name" value="IMPORTIN-11"/>
    <property type="match status" value="1"/>
</dbReference>
<dbReference type="PROSITE" id="PS50166">
    <property type="entry name" value="IMPORTIN_B_NT"/>
    <property type="match status" value="1"/>
</dbReference>
<dbReference type="Proteomes" id="UP001219567">
    <property type="component" value="Chromosome 1"/>
</dbReference>
<dbReference type="Pfam" id="PF03810">
    <property type="entry name" value="IBN_N"/>
    <property type="match status" value="1"/>
</dbReference>
<dbReference type="Pfam" id="PF25758">
    <property type="entry name" value="TPR_IPO11"/>
    <property type="match status" value="1"/>
</dbReference>
<dbReference type="InterPro" id="IPR058669">
    <property type="entry name" value="TPR_IPO7/11-like"/>
</dbReference>
<comment type="similarity">
    <text evidence="2">Belongs to the importin beta family.</text>
</comment>
<dbReference type="Gene3D" id="1.25.10.10">
    <property type="entry name" value="Leucine-rich Repeat Variant"/>
    <property type="match status" value="1"/>
</dbReference>
<dbReference type="GO" id="GO:0005829">
    <property type="term" value="C:cytosol"/>
    <property type="evidence" value="ECO:0007669"/>
    <property type="project" value="TreeGrafter"/>
</dbReference>
<dbReference type="AlphaFoldDB" id="A0AAJ5YNP0"/>
<dbReference type="InterPro" id="IPR001494">
    <property type="entry name" value="Importin-beta_N"/>
</dbReference>